<reference evidence="5 6" key="1">
    <citation type="submission" date="2019-08" db="EMBL/GenBank/DDBJ databases">
        <title>Bacillus genomes from the desert of Cuatro Cienegas, Coahuila.</title>
        <authorList>
            <person name="Olmedo-Alvarez G."/>
        </authorList>
    </citation>
    <scope>NUCLEOTIDE SEQUENCE [LARGE SCALE GENOMIC DNA]</scope>
    <source>
        <strain evidence="5 6">CH37_1T</strain>
    </source>
</reference>
<dbReference type="InterPro" id="IPR023228">
    <property type="entry name" value="SAM_OH_AdoTrfase_N_sf"/>
</dbReference>
<dbReference type="RefSeq" id="WP_148949610.1">
    <property type="nucleotide sequence ID" value="NZ_CP160000.1"/>
</dbReference>
<dbReference type="Pfam" id="PF20257">
    <property type="entry name" value="SAM_HAT_C"/>
    <property type="match status" value="1"/>
</dbReference>
<keyword evidence="1" id="KW-0949">S-adenosyl-L-methionine</keyword>
<sequence>MMGKALVFQSDFGLADGAVSAMHGVAFSVSPAIPIFNLTHNIPAFSVWEASCRLNQTLPYWPEGTVFVSVVDPGVGSERRSLAVKTATGQVVITPDNGTLTHVSMNAGIAEARVINETMNRLPGSLESHTFHGRDIYAYTGARLASGAVSFEELGEHVDPGGICILQAPCASFNNGKSAGCIEIMDVRFGNLWTNIGRSLLIEMGVAHGDRLIAEIRAGQSLAFRGLVTFGKSFADVPGGEPVAYINSLGNLGLAVNQGSFAEIFSIGAGQDWTISVEKSEFREMLQKNLASGIAAT</sequence>
<evidence type="ECO:0000256" key="2">
    <source>
        <dbReference type="ARBA" id="ARBA00024035"/>
    </source>
</evidence>
<feature type="domain" description="S-adenosyl-l-methionine hydroxide adenosyltransferase N-terminal" evidence="3">
    <location>
        <begin position="7"/>
        <end position="155"/>
    </location>
</feature>
<evidence type="ECO:0000313" key="6">
    <source>
        <dbReference type="Proteomes" id="UP000323732"/>
    </source>
</evidence>
<feature type="domain" description="S-adenosyl-l-methionine hydroxide adenosyltransferase C-terminal" evidence="4">
    <location>
        <begin position="180"/>
        <end position="274"/>
    </location>
</feature>
<proteinExistence type="inferred from homology"/>
<dbReference type="PIRSF" id="PIRSF006779">
    <property type="entry name" value="UCP006779"/>
    <property type="match status" value="1"/>
</dbReference>
<dbReference type="AlphaFoldDB" id="A0A5D4SPU8"/>
<dbReference type="InterPro" id="IPR046470">
    <property type="entry name" value="SAM_HAT_C"/>
</dbReference>
<dbReference type="InterPro" id="IPR046469">
    <property type="entry name" value="SAM_HAT_N"/>
</dbReference>
<evidence type="ECO:0000259" key="3">
    <source>
        <dbReference type="Pfam" id="PF01887"/>
    </source>
</evidence>
<gene>
    <name evidence="5" type="ORF">FZD47_05160</name>
</gene>
<evidence type="ECO:0000259" key="4">
    <source>
        <dbReference type="Pfam" id="PF20257"/>
    </source>
</evidence>
<dbReference type="Gene3D" id="2.40.30.90">
    <property type="entry name" value="Bacterial fluorinating enzyme like"/>
    <property type="match status" value="1"/>
</dbReference>
<dbReference type="Proteomes" id="UP000323732">
    <property type="component" value="Unassembled WGS sequence"/>
</dbReference>
<organism evidence="5 6">
    <name type="scientific">Bacillus infantis</name>
    <dbReference type="NCBI Taxonomy" id="324767"/>
    <lineage>
        <taxon>Bacteria</taxon>
        <taxon>Bacillati</taxon>
        <taxon>Bacillota</taxon>
        <taxon>Bacilli</taxon>
        <taxon>Bacillales</taxon>
        <taxon>Bacillaceae</taxon>
        <taxon>Bacillus</taxon>
    </lineage>
</organism>
<accession>A0A5D4SPU8</accession>
<name>A0A5D4SPU8_9BACI</name>
<dbReference type="SUPFAM" id="SSF101852">
    <property type="entry name" value="Bacterial fluorinating enzyme, C-terminal domain"/>
    <property type="match status" value="1"/>
</dbReference>
<evidence type="ECO:0000313" key="5">
    <source>
        <dbReference type="EMBL" id="TYS64761.1"/>
    </source>
</evidence>
<dbReference type="Pfam" id="PF01887">
    <property type="entry name" value="SAM_HAT_N"/>
    <property type="match status" value="1"/>
</dbReference>
<dbReference type="PANTHER" id="PTHR35092:SF1">
    <property type="entry name" value="CHLORINASE MJ1651"/>
    <property type="match status" value="1"/>
</dbReference>
<evidence type="ECO:0000256" key="1">
    <source>
        <dbReference type="ARBA" id="ARBA00022691"/>
    </source>
</evidence>
<dbReference type="PANTHER" id="PTHR35092">
    <property type="entry name" value="CHLORINASE MJ1651"/>
    <property type="match status" value="1"/>
</dbReference>
<dbReference type="GeneID" id="97350100"/>
<dbReference type="Gene3D" id="3.40.50.10790">
    <property type="entry name" value="S-adenosyl-l-methionine hydroxide adenosyltransferase, N-terminal"/>
    <property type="match status" value="1"/>
</dbReference>
<comment type="caution">
    <text evidence="5">The sequence shown here is derived from an EMBL/GenBank/DDBJ whole genome shotgun (WGS) entry which is preliminary data.</text>
</comment>
<dbReference type="EMBL" id="VTES01000002">
    <property type="protein sequence ID" value="TYS64761.1"/>
    <property type="molecule type" value="Genomic_DNA"/>
</dbReference>
<comment type="similarity">
    <text evidence="2">Belongs to the SAM hydrolase / SAM-dependent halogenase family.</text>
</comment>
<dbReference type="InterPro" id="IPR023227">
    <property type="entry name" value="SAM_OH_AdoTrfase_C_sf"/>
</dbReference>
<dbReference type="InterPro" id="IPR002747">
    <property type="entry name" value="SAM_OH_AdoTrfase"/>
</dbReference>
<dbReference type="SUPFAM" id="SSF102522">
    <property type="entry name" value="Bacterial fluorinating enzyme, N-terminal domain"/>
    <property type="match status" value="1"/>
</dbReference>
<protein>
    <submittedName>
        <fullName evidence="5">SAM-dependent chlorinase/fluorinase</fullName>
    </submittedName>
</protein>